<evidence type="ECO:0000256" key="6">
    <source>
        <dbReference type="ARBA" id="ARBA00022932"/>
    </source>
</evidence>
<reference evidence="12" key="1">
    <citation type="journal article" date="2014" name="Sci. Data">
        <title>Genomes of diverse isolates of the marine cyanobacterium Prochlorococcus.</title>
        <authorList>
            <person name="Biller S."/>
            <person name="Berube P."/>
            <person name="Thompson J."/>
            <person name="Kelly L."/>
            <person name="Roggensack S."/>
            <person name="Awad L."/>
            <person name="Roache-Johnson K."/>
            <person name="Ding H."/>
            <person name="Giovannoni S.J."/>
            <person name="Moore L.R."/>
            <person name="Chisholm S.W."/>
        </authorList>
    </citation>
    <scope>NUCLEOTIDE SEQUENCE [LARGE SCALE GENOMIC DNA]</scope>
    <source>
        <strain evidence="12">GP2</strain>
    </source>
</reference>
<evidence type="ECO:0000256" key="2">
    <source>
        <dbReference type="ARBA" id="ARBA00017703"/>
    </source>
</evidence>
<dbReference type="Gene3D" id="3.40.50.300">
    <property type="entry name" value="P-loop containing nucleotide triphosphate hydrolases"/>
    <property type="match status" value="1"/>
</dbReference>
<dbReference type="InterPro" id="IPR008921">
    <property type="entry name" value="DNA_pol3_clamp-load_cplx_C"/>
</dbReference>
<dbReference type="SUPFAM" id="SSF48019">
    <property type="entry name" value="post-AAA+ oligomerization domain-like"/>
    <property type="match status" value="1"/>
</dbReference>
<dbReference type="EC" id="2.7.7.7" evidence="1"/>
<dbReference type="InterPro" id="IPR010372">
    <property type="entry name" value="DNA_pol3_delta_N"/>
</dbReference>
<keyword evidence="6" id="KW-0239">DNA-directed DNA polymerase</keyword>
<evidence type="ECO:0000259" key="10">
    <source>
        <dbReference type="Pfam" id="PF21694"/>
    </source>
</evidence>
<evidence type="ECO:0000256" key="8">
    <source>
        <dbReference type="ARBA" id="ARBA00049244"/>
    </source>
</evidence>
<dbReference type="PANTHER" id="PTHR34388:SF1">
    <property type="entry name" value="DNA POLYMERASE III SUBUNIT DELTA"/>
    <property type="match status" value="1"/>
</dbReference>
<keyword evidence="4 11" id="KW-0548">Nucleotidyltransferase</keyword>
<evidence type="ECO:0000256" key="7">
    <source>
        <dbReference type="ARBA" id="ARBA00034754"/>
    </source>
</evidence>
<dbReference type="Gene3D" id="1.10.8.60">
    <property type="match status" value="1"/>
</dbReference>
<accession>A0A0A1ZC39</accession>
<name>A0A0A1ZC39_PROMR</name>
<organism evidence="11 12">
    <name type="scientific">Prochlorococcus marinus str. GP2</name>
    <dbReference type="NCBI Taxonomy" id="59925"/>
    <lineage>
        <taxon>Bacteria</taxon>
        <taxon>Bacillati</taxon>
        <taxon>Cyanobacteriota</taxon>
        <taxon>Cyanophyceae</taxon>
        <taxon>Synechococcales</taxon>
        <taxon>Prochlorococcaceae</taxon>
        <taxon>Prochlorococcus</taxon>
    </lineage>
</organism>
<dbReference type="InterPro" id="IPR005790">
    <property type="entry name" value="DNA_polIII_delta"/>
</dbReference>
<sequence length="333" mass="38041">MPIQILWGNDLNAQNTFIQKLIDKEVSKEWKEINVTNLNGDDDEQVNKAFDEVLTPPFGEGYRIVTLKNNPIFTAKNEDLRTKFEKIHSNIPQNTYFILQNTKKPDSRLKSTKFLQKLIKNNLAKEKSFSLPEIWDYEGQKRFLEDAANEMNIKIDKNAAELIIDSVGNDSFKLINELAKAKTYLSAVSSDSNSQLFLKSSDVKKIFSDHQSNIFKIIDLLLQKNINETLMEINYSLHKGEPALRLNAGLISQIRIHTIIKLAVNSGNDNAEKICNLAGITNPKRIFFIRKKVKNVSQEYLINLMSNLLDIESLLKQGNNPINVFTEKLINLS</sequence>
<dbReference type="STRING" id="59925.EU91_1812"/>
<comment type="caution">
    <text evidence="11">The sequence shown here is derived from an EMBL/GenBank/DDBJ whole genome shotgun (WGS) entry which is preliminary data.</text>
</comment>
<comment type="similarity">
    <text evidence="7">Belongs to the DNA polymerase HolA subunit family.</text>
</comment>
<dbReference type="Gene3D" id="1.20.272.10">
    <property type="match status" value="1"/>
</dbReference>
<dbReference type="NCBIfam" id="TIGR01128">
    <property type="entry name" value="holA"/>
    <property type="match status" value="1"/>
</dbReference>
<evidence type="ECO:0000313" key="11">
    <source>
        <dbReference type="EMBL" id="KGF85709.1"/>
    </source>
</evidence>
<dbReference type="SUPFAM" id="SSF52540">
    <property type="entry name" value="P-loop containing nucleoside triphosphate hydrolases"/>
    <property type="match status" value="1"/>
</dbReference>
<keyword evidence="5" id="KW-0235">DNA replication</keyword>
<dbReference type="RefSeq" id="WP_032525154.1">
    <property type="nucleotide sequence ID" value="NZ_CP138934.1"/>
</dbReference>
<feature type="domain" description="DNA polymerase III delta subunit-like C-terminal" evidence="10">
    <location>
        <begin position="211"/>
        <end position="328"/>
    </location>
</feature>
<dbReference type="AlphaFoldDB" id="A0A0A1ZC39"/>
<dbReference type="GO" id="GO:0006261">
    <property type="term" value="P:DNA-templated DNA replication"/>
    <property type="evidence" value="ECO:0007669"/>
    <property type="project" value="TreeGrafter"/>
</dbReference>
<evidence type="ECO:0000256" key="3">
    <source>
        <dbReference type="ARBA" id="ARBA00022679"/>
    </source>
</evidence>
<protein>
    <recommendedName>
        <fullName evidence="2">DNA polymerase III subunit delta</fullName>
        <ecNumber evidence="1">2.7.7.7</ecNumber>
    </recommendedName>
</protein>
<dbReference type="InterPro" id="IPR027417">
    <property type="entry name" value="P-loop_NTPase"/>
</dbReference>
<dbReference type="PANTHER" id="PTHR34388">
    <property type="entry name" value="DNA POLYMERASE III SUBUNIT DELTA"/>
    <property type="match status" value="1"/>
</dbReference>
<dbReference type="Pfam" id="PF21694">
    <property type="entry name" value="DNA_pol3_delta_C"/>
    <property type="match status" value="1"/>
</dbReference>
<gene>
    <name evidence="11" type="ORF">EU91_1812</name>
</gene>
<dbReference type="GO" id="GO:0003887">
    <property type="term" value="F:DNA-directed DNA polymerase activity"/>
    <property type="evidence" value="ECO:0007669"/>
    <property type="project" value="UniProtKB-KW"/>
</dbReference>
<dbReference type="Pfam" id="PF06144">
    <property type="entry name" value="DNA_pol3_delta"/>
    <property type="match status" value="1"/>
</dbReference>
<evidence type="ECO:0000256" key="1">
    <source>
        <dbReference type="ARBA" id="ARBA00012417"/>
    </source>
</evidence>
<evidence type="ECO:0000256" key="5">
    <source>
        <dbReference type="ARBA" id="ARBA00022705"/>
    </source>
</evidence>
<keyword evidence="3 11" id="KW-0808">Transferase</keyword>
<dbReference type="Proteomes" id="UP000030598">
    <property type="component" value="Unassembled WGS sequence"/>
</dbReference>
<dbReference type="OrthoDB" id="581300at2"/>
<comment type="catalytic activity">
    <reaction evidence="8">
        <text>DNA(n) + a 2'-deoxyribonucleoside 5'-triphosphate = DNA(n+1) + diphosphate</text>
        <dbReference type="Rhea" id="RHEA:22508"/>
        <dbReference type="Rhea" id="RHEA-COMP:17339"/>
        <dbReference type="Rhea" id="RHEA-COMP:17340"/>
        <dbReference type="ChEBI" id="CHEBI:33019"/>
        <dbReference type="ChEBI" id="CHEBI:61560"/>
        <dbReference type="ChEBI" id="CHEBI:173112"/>
        <dbReference type="EC" id="2.7.7.7"/>
    </reaction>
</comment>
<evidence type="ECO:0000259" key="9">
    <source>
        <dbReference type="Pfam" id="PF06144"/>
    </source>
</evidence>
<proteinExistence type="inferred from homology"/>
<dbReference type="eggNOG" id="COG1466">
    <property type="taxonomic scope" value="Bacteria"/>
</dbReference>
<dbReference type="InterPro" id="IPR048466">
    <property type="entry name" value="DNA_pol3_delta-like_C"/>
</dbReference>
<feature type="domain" description="DNA polymerase III delta N-terminal" evidence="9">
    <location>
        <begin position="5"/>
        <end position="117"/>
    </location>
</feature>
<evidence type="ECO:0000256" key="4">
    <source>
        <dbReference type="ARBA" id="ARBA00022695"/>
    </source>
</evidence>
<evidence type="ECO:0000313" key="12">
    <source>
        <dbReference type="Proteomes" id="UP000030598"/>
    </source>
</evidence>
<dbReference type="EMBL" id="JNAH01000008">
    <property type="protein sequence ID" value="KGF85709.1"/>
    <property type="molecule type" value="Genomic_DNA"/>
</dbReference>
<dbReference type="GO" id="GO:0003677">
    <property type="term" value="F:DNA binding"/>
    <property type="evidence" value="ECO:0007669"/>
    <property type="project" value="InterPro"/>
</dbReference>
<dbReference type="GO" id="GO:0009360">
    <property type="term" value="C:DNA polymerase III complex"/>
    <property type="evidence" value="ECO:0007669"/>
    <property type="project" value="InterPro"/>
</dbReference>